<feature type="transmembrane region" description="Helical" evidence="18">
    <location>
        <begin position="136"/>
        <end position="153"/>
    </location>
</feature>
<evidence type="ECO:0000256" key="5">
    <source>
        <dbReference type="ARBA" id="ARBA00022448"/>
    </source>
</evidence>
<evidence type="ECO:0000256" key="15">
    <source>
        <dbReference type="ARBA" id="ARBA00023136"/>
    </source>
</evidence>
<evidence type="ECO:0000256" key="8">
    <source>
        <dbReference type="ARBA" id="ARBA00022792"/>
    </source>
</evidence>
<keyword evidence="9" id="KW-1278">Translocase</keyword>
<evidence type="ECO:0000256" key="4">
    <source>
        <dbReference type="ARBA" id="ARBA00021008"/>
    </source>
</evidence>
<keyword evidence="14 19" id="KW-0496">Mitochondrion</keyword>
<sequence length="247" mass="28570">MTNVLLLSSINGISSINWMTVWLMMELNTLAMCFIMTKDYNKMKAKKIDTLIYFLTQMMASSIIIILVSSQNMSSSNELLMMLCLITKMGTWPLHLWYIKILSCMELKMKSMLLMMTWQKVLPATMISLMEMSNTTKMITILLCLTSLITPLTKVKYMKPSMIMTLSSLNNNSWIIMASLISMETLLYLIMMYTMVLICSMKQLDNNPKSLNKTMITMMSYLSLFANLSGMPPFTMFWVKLMMMKKF</sequence>
<feature type="transmembrane region" description="Helical" evidence="18">
    <location>
        <begin position="80"/>
        <end position="99"/>
    </location>
</feature>
<evidence type="ECO:0000313" key="19">
    <source>
        <dbReference type="EMBL" id="AWX53529.1"/>
    </source>
</evidence>
<gene>
    <name evidence="19" type="primary">nad2</name>
</gene>
<evidence type="ECO:0000256" key="14">
    <source>
        <dbReference type="ARBA" id="ARBA00023128"/>
    </source>
</evidence>
<evidence type="ECO:0000256" key="13">
    <source>
        <dbReference type="ARBA" id="ARBA00023075"/>
    </source>
</evidence>
<evidence type="ECO:0000256" key="11">
    <source>
        <dbReference type="ARBA" id="ARBA00022989"/>
    </source>
</evidence>
<keyword evidence="5" id="KW-0813">Transport</keyword>
<keyword evidence="10" id="KW-0249">Electron transport</keyword>
<evidence type="ECO:0000256" key="6">
    <source>
        <dbReference type="ARBA" id="ARBA00022660"/>
    </source>
</evidence>
<reference evidence="19" key="2">
    <citation type="journal article" date="2018" name="BMC Genomics">
        <title>The mitochondrial genomes of sarcoptiform mites: are any transfer RNA genes really lost?</title>
        <authorList>
            <person name="Xue X.F."/>
            <person name="Deng W."/>
            <person name="Qu S.X."/>
            <person name="Hong X.Y."/>
            <person name="Shao R."/>
        </authorList>
    </citation>
    <scope>NUCLEOTIDE SEQUENCE</scope>
</reference>
<feature type="transmembrane region" description="Helical" evidence="18">
    <location>
        <begin position="48"/>
        <end position="68"/>
    </location>
</feature>
<dbReference type="InterPro" id="IPR050175">
    <property type="entry name" value="Complex_I_Subunit_2"/>
</dbReference>
<keyword evidence="11 18" id="KW-1133">Transmembrane helix</keyword>
<keyword evidence="15 18" id="KW-0472">Membrane</keyword>
<evidence type="ECO:0000256" key="1">
    <source>
        <dbReference type="ARBA" id="ARBA00004448"/>
    </source>
</evidence>
<dbReference type="EC" id="7.1.1.2" evidence="3"/>
<evidence type="ECO:0000256" key="18">
    <source>
        <dbReference type="SAM" id="Phobius"/>
    </source>
</evidence>
<dbReference type="EMBL" id="MF596167">
    <property type="protein sequence ID" value="AWX53529.1"/>
    <property type="molecule type" value="Genomic_DNA"/>
</dbReference>
<evidence type="ECO:0000256" key="17">
    <source>
        <dbReference type="ARBA" id="ARBA00049551"/>
    </source>
</evidence>
<comment type="subcellular location">
    <subcellularLocation>
        <location evidence="1">Mitochondrion inner membrane</location>
        <topology evidence="1">Multi-pass membrane protein</topology>
    </subcellularLocation>
</comment>
<dbReference type="GO" id="GO:0008137">
    <property type="term" value="F:NADH dehydrogenase (ubiquinone) activity"/>
    <property type="evidence" value="ECO:0007669"/>
    <property type="project" value="UniProtKB-EC"/>
</dbReference>
<evidence type="ECO:0000256" key="9">
    <source>
        <dbReference type="ARBA" id="ARBA00022967"/>
    </source>
</evidence>
<name>A0A2Z4MAM5_9ACAR</name>
<comment type="similarity">
    <text evidence="2">Belongs to the complex I subunit 2 family.</text>
</comment>
<evidence type="ECO:0000256" key="10">
    <source>
        <dbReference type="ARBA" id="ARBA00022982"/>
    </source>
</evidence>
<evidence type="ECO:0000256" key="7">
    <source>
        <dbReference type="ARBA" id="ARBA00022692"/>
    </source>
</evidence>
<feature type="transmembrane region" description="Helical" evidence="18">
    <location>
        <begin position="174"/>
        <end position="198"/>
    </location>
</feature>
<organism evidence="19">
    <name type="scientific">Histiostoma feroniarum</name>
    <dbReference type="NCBI Taxonomy" id="334618"/>
    <lineage>
        <taxon>Eukaryota</taxon>
        <taxon>Metazoa</taxon>
        <taxon>Ecdysozoa</taxon>
        <taxon>Arthropoda</taxon>
        <taxon>Chelicerata</taxon>
        <taxon>Arachnida</taxon>
        <taxon>Acari</taxon>
        <taxon>Acariformes</taxon>
        <taxon>Sarcoptiformes</taxon>
        <taxon>Astigmata</taxon>
        <taxon>Histiostomatoidea</taxon>
        <taxon>Histiostomatidae</taxon>
        <taxon>Histiostoma</taxon>
    </lineage>
</organism>
<dbReference type="GO" id="GO:0006120">
    <property type="term" value="P:mitochondrial electron transport, NADH to ubiquinone"/>
    <property type="evidence" value="ECO:0007669"/>
    <property type="project" value="TreeGrafter"/>
</dbReference>
<protein>
    <recommendedName>
        <fullName evidence="4">NADH-ubiquinone oxidoreductase chain 2</fullName>
        <ecNumber evidence="3">7.1.1.2</ecNumber>
    </recommendedName>
    <alternativeName>
        <fullName evidence="16">NADH dehydrogenase subunit 2</fullName>
    </alternativeName>
</protein>
<keyword evidence="7 18" id="KW-0812">Transmembrane</keyword>
<dbReference type="AlphaFoldDB" id="A0A2Z4MAM5"/>
<proteinExistence type="inferred from homology"/>
<keyword evidence="12" id="KW-0520">NAD</keyword>
<keyword evidence="13" id="KW-0830">Ubiquinone</keyword>
<evidence type="ECO:0000256" key="12">
    <source>
        <dbReference type="ARBA" id="ARBA00023027"/>
    </source>
</evidence>
<dbReference type="PANTHER" id="PTHR46552">
    <property type="entry name" value="NADH-UBIQUINONE OXIDOREDUCTASE CHAIN 2"/>
    <property type="match status" value="1"/>
</dbReference>
<reference evidence="19" key="1">
    <citation type="submission" date="2017-08" db="EMBL/GenBank/DDBJ databases">
        <authorList>
            <person name="de Groot N.N."/>
        </authorList>
    </citation>
    <scope>NUCLEOTIDE SEQUENCE</scope>
</reference>
<keyword evidence="8" id="KW-0999">Mitochondrion inner membrane</keyword>
<dbReference type="GO" id="GO:0005743">
    <property type="term" value="C:mitochondrial inner membrane"/>
    <property type="evidence" value="ECO:0007669"/>
    <property type="project" value="UniProtKB-SubCell"/>
</dbReference>
<evidence type="ECO:0000256" key="2">
    <source>
        <dbReference type="ARBA" id="ARBA00007012"/>
    </source>
</evidence>
<geneLocation type="mitochondrion" evidence="19"/>
<dbReference type="PANTHER" id="PTHR46552:SF1">
    <property type="entry name" value="NADH-UBIQUINONE OXIDOREDUCTASE CHAIN 2"/>
    <property type="match status" value="1"/>
</dbReference>
<evidence type="ECO:0000256" key="3">
    <source>
        <dbReference type="ARBA" id="ARBA00012944"/>
    </source>
</evidence>
<evidence type="ECO:0000256" key="16">
    <source>
        <dbReference type="ARBA" id="ARBA00031028"/>
    </source>
</evidence>
<keyword evidence="6" id="KW-0679">Respiratory chain</keyword>
<feature type="transmembrane region" description="Helical" evidence="18">
    <location>
        <begin position="218"/>
        <end position="239"/>
    </location>
</feature>
<accession>A0A2Z4MAM5</accession>
<comment type="catalytic activity">
    <reaction evidence="17">
        <text>a ubiquinone + NADH + 5 H(+)(in) = a ubiquinol + NAD(+) + 4 H(+)(out)</text>
        <dbReference type="Rhea" id="RHEA:29091"/>
        <dbReference type="Rhea" id="RHEA-COMP:9565"/>
        <dbReference type="Rhea" id="RHEA-COMP:9566"/>
        <dbReference type="ChEBI" id="CHEBI:15378"/>
        <dbReference type="ChEBI" id="CHEBI:16389"/>
        <dbReference type="ChEBI" id="CHEBI:17976"/>
        <dbReference type="ChEBI" id="CHEBI:57540"/>
        <dbReference type="ChEBI" id="CHEBI:57945"/>
        <dbReference type="EC" id="7.1.1.2"/>
    </reaction>
</comment>
<feature type="transmembrane region" description="Helical" evidence="18">
    <location>
        <begin position="16"/>
        <end position="36"/>
    </location>
</feature>